<evidence type="ECO:0000256" key="2">
    <source>
        <dbReference type="ARBA" id="ARBA00009874"/>
    </source>
</evidence>
<keyword evidence="6" id="KW-1000">Mitochondrion outer membrane</keyword>
<reference evidence="14 15" key="1">
    <citation type="submission" date="2019-07" db="EMBL/GenBank/DDBJ databases">
        <title>Annotation for the trematode Paragonimus westermani.</title>
        <authorList>
            <person name="Choi Y.-J."/>
        </authorList>
    </citation>
    <scope>NUCLEOTIDE SEQUENCE [LARGE SCALE GENOMIC DNA]</scope>
    <source>
        <strain evidence="14">180907_Pwestermani</strain>
    </source>
</reference>
<evidence type="ECO:0000256" key="9">
    <source>
        <dbReference type="ARBA" id="ARBA00023010"/>
    </source>
</evidence>
<dbReference type="InterPro" id="IPR005683">
    <property type="entry name" value="Tom22"/>
</dbReference>
<dbReference type="Pfam" id="PF04281">
    <property type="entry name" value="Tom22"/>
    <property type="match status" value="1"/>
</dbReference>
<dbReference type="AlphaFoldDB" id="A0A8T0DBL3"/>
<evidence type="ECO:0000256" key="13">
    <source>
        <dbReference type="SAM" id="MobiDB-lite"/>
    </source>
</evidence>
<evidence type="ECO:0000256" key="7">
    <source>
        <dbReference type="ARBA" id="ARBA00022927"/>
    </source>
</evidence>
<evidence type="ECO:0000256" key="3">
    <source>
        <dbReference type="ARBA" id="ARBA00016229"/>
    </source>
</evidence>
<keyword evidence="10" id="KW-0496">Mitochondrion</keyword>
<keyword evidence="8" id="KW-1133">Transmembrane helix</keyword>
<sequence length="225" mass="24709">MSQLHFRQSAAGFRLGQTANLQISLNQSKKSISGGTRLSIRLSRMDAEEVTVEVLPPPPYSETDNSIENHKSADPLITSTKDPIKIVRPHKDCDMEIAQRSRVFEETGDAASDLTDEDFEDETVVERLIGLTEMFPESFRNGCSSALKIALSGISTTFDLSKNVSWFLASTATICFLPLFLELERAQTEEQEAVHQRTMMLGPRAASGGSTLAGFSSNVPHLSPM</sequence>
<dbReference type="EMBL" id="JTDF01009041">
    <property type="protein sequence ID" value="KAF8564314.1"/>
    <property type="molecule type" value="Genomic_DNA"/>
</dbReference>
<evidence type="ECO:0000256" key="10">
    <source>
        <dbReference type="ARBA" id="ARBA00023128"/>
    </source>
</evidence>
<evidence type="ECO:0000256" key="5">
    <source>
        <dbReference type="ARBA" id="ARBA00022692"/>
    </source>
</evidence>
<accession>A0A8T0DBL3</accession>
<keyword evidence="9" id="KW-0811">Translocation</keyword>
<dbReference type="PANTHER" id="PTHR12504:SF0">
    <property type="entry name" value="MITOCHONDRIAL IMPORT RECEPTOR SUBUNIT TOM22 HOMOLOG"/>
    <property type="match status" value="1"/>
</dbReference>
<keyword evidence="4" id="KW-0813">Transport</keyword>
<evidence type="ECO:0000256" key="6">
    <source>
        <dbReference type="ARBA" id="ARBA00022787"/>
    </source>
</evidence>
<feature type="region of interest" description="Disordered" evidence="13">
    <location>
        <begin position="55"/>
        <end position="74"/>
    </location>
</feature>
<evidence type="ECO:0000313" key="14">
    <source>
        <dbReference type="EMBL" id="KAF8564314.1"/>
    </source>
</evidence>
<proteinExistence type="inferred from homology"/>
<keyword evidence="15" id="KW-1185">Reference proteome</keyword>
<dbReference type="GO" id="GO:0005741">
    <property type="term" value="C:mitochondrial outer membrane"/>
    <property type="evidence" value="ECO:0007669"/>
    <property type="project" value="UniProtKB-SubCell"/>
</dbReference>
<keyword evidence="5" id="KW-0812">Transmembrane</keyword>
<evidence type="ECO:0000256" key="1">
    <source>
        <dbReference type="ARBA" id="ARBA00004572"/>
    </source>
</evidence>
<organism evidence="14 15">
    <name type="scientific">Paragonimus westermani</name>
    <dbReference type="NCBI Taxonomy" id="34504"/>
    <lineage>
        <taxon>Eukaryota</taxon>
        <taxon>Metazoa</taxon>
        <taxon>Spiralia</taxon>
        <taxon>Lophotrochozoa</taxon>
        <taxon>Platyhelminthes</taxon>
        <taxon>Trematoda</taxon>
        <taxon>Digenea</taxon>
        <taxon>Plagiorchiida</taxon>
        <taxon>Troglotremata</taxon>
        <taxon>Troglotrematidae</taxon>
        <taxon>Paragonimus</taxon>
    </lineage>
</organism>
<evidence type="ECO:0000256" key="8">
    <source>
        <dbReference type="ARBA" id="ARBA00022989"/>
    </source>
</evidence>
<comment type="similarity">
    <text evidence="2">Belongs to the Tom22 family.</text>
</comment>
<comment type="caution">
    <text evidence="14">The sequence shown here is derived from an EMBL/GenBank/DDBJ whole genome shotgun (WGS) entry which is preliminary data.</text>
</comment>
<dbReference type="CDD" id="cd22884">
    <property type="entry name" value="TOM22"/>
    <property type="match status" value="1"/>
</dbReference>
<gene>
    <name evidence="14" type="ORF">P879_08501</name>
</gene>
<evidence type="ECO:0000256" key="11">
    <source>
        <dbReference type="ARBA" id="ARBA00023136"/>
    </source>
</evidence>
<evidence type="ECO:0000313" key="15">
    <source>
        <dbReference type="Proteomes" id="UP000699462"/>
    </source>
</evidence>
<dbReference type="GO" id="GO:0006886">
    <property type="term" value="P:intracellular protein transport"/>
    <property type="evidence" value="ECO:0007669"/>
    <property type="project" value="InterPro"/>
</dbReference>
<dbReference type="OrthoDB" id="10016939at2759"/>
<dbReference type="Proteomes" id="UP000699462">
    <property type="component" value="Unassembled WGS sequence"/>
</dbReference>
<dbReference type="PANTHER" id="PTHR12504">
    <property type="entry name" value="MITOCHONDRIAL IMPORT RECEPTOR SUBUNIT TOM22"/>
    <property type="match status" value="1"/>
</dbReference>
<evidence type="ECO:0000256" key="12">
    <source>
        <dbReference type="ARBA" id="ARBA00023170"/>
    </source>
</evidence>
<name>A0A8T0DBL3_9TREM</name>
<evidence type="ECO:0000256" key="4">
    <source>
        <dbReference type="ARBA" id="ARBA00022448"/>
    </source>
</evidence>
<keyword evidence="7" id="KW-0653">Protein transport</keyword>
<keyword evidence="12" id="KW-0675">Receptor</keyword>
<comment type="subcellular location">
    <subcellularLocation>
        <location evidence="1">Mitochondrion outer membrane</location>
        <topology evidence="1">Single-pass membrane protein</topology>
    </subcellularLocation>
</comment>
<keyword evidence="11" id="KW-0472">Membrane</keyword>
<protein>
    <recommendedName>
        <fullName evidence="3">Mitochondrial import receptor subunit TOM22 homolog</fullName>
    </recommendedName>
</protein>